<comment type="domain">
    <text evidence="7">The DHHC domain is required for palmitoyltransferase activity.</text>
</comment>
<dbReference type="GO" id="GO:0006612">
    <property type="term" value="P:protein targeting to membrane"/>
    <property type="evidence" value="ECO:0007669"/>
    <property type="project" value="TreeGrafter"/>
</dbReference>
<dbReference type="InterPro" id="IPR039859">
    <property type="entry name" value="PFA4/ZDH16/20/ERF2-like"/>
</dbReference>
<sequence>MKSNIEIPFQTVQISSFTSQNNSIKNLSDNQITHILDLKDSNISSEQQSNKDATQCEVILDLPVKTNGFIWPYHPFQVLSWVVYTYNMIHFYLVSIPIFTNNLVQVIILAVVYLILGVTVFYMTYITTKIDPTDRTVYLERASRQPNPDSEALKFNPQQYSYHCSICKTHVLEFSKHCQACNRCVENFDHHCKWLNNCIGEINYNQFFNMLVAVSISLTFQSGINIGIIIDYRDRLKKLHQYDDMNYIIENLLNSQFHIATIVNLIVNTLVLMMVSKLLIYHIWLKYNGLTTYQHLVMKRDKLEITPRKSKVIKKIEKQDAPKFEEDLSNANTARNGSNAEKVKQKGYSCLRWSNASNEPKIKPMQASFQQEIEKYSKQKIIEQDQQNIDQEKLCVIIIDDKQSQALAERLDLVSIGEYETRNFASNQQRESLQKLNQTQDKKTSTPNYLPFILNNKNQDYVKESPIHHFENPLYQNDSTNLKENQEITNHYGSNQGFQSSRHDLKLDIGNVGGAVNGPVFDNQIQTEDYRDGINRSKLRFYTKDVTYNDSEFDHFEDEINKERKRFNPKKNID</sequence>
<evidence type="ECO:0000256" key="1">
    <source>
        <dbReference type="ARBA" id="ARBA00004141"/>
    </source>
</evidence>
<evidence type="ECO:0000256" key="3">
    <source>
        <dbReference type="ARBA" id="ARBA00022692"/>
    </source>
</evidence>
<accession>A0A078AZX1</accession>
<dbReference type="OrthoDB" id="1924421at2759"/>
<dbReference type="GO" id="GO:0005794">
    <property type="term" value="C:Golgi apparatus"/>
    <property type="evidence" value="ECO:0007669"/>
    <property type="project" value="TreeGrafter"/>
</dbReference>
<evidence type="ECO:0000313" key="10">
    <source>
        <dbReference type="Proteomes" id="UP000039865"/>
    </source>
</evidence>
<keyword evidence="3 7" id="KW-0812">Transmembrane</keyword>
<keyword evidence="10" id="KW-1185">Reference proteome</keyword>
<keyword evidence="6 7" id="KW-0012">Acyltransferase</keyword>
<feature type="transmembrane region" description="Helical" evidence="7">
    <location>
        <begin position="257"/>
        <end position="280"/>
    </location>
</feature>
<dbReference type="OMA" id="NANTARN"/>
<comment type="subcellular location">
    <subcellularLocation>
        <location evidence="1">Membrane</location>
        <topology evidence="1">Multi-pass membrane protein</topology>
    </subcellularLocation>
</comment>
<feature type="transmembrane region" description="Helical" evidence="7">
    <location>
        <begin position="78"/>
        <end position="100"/>
    </location>
</feature>
<feature type="domain" description="Palmitoyltransferase DHHC" evidence="8">
    <location>
        <begin position="161"/>
        <end position="296"/>
    </location>
</feature>
<reference evidence="9 10" key="1">
    <citation type="submission" date="2014-06" db="EMBL/GenBank/DDBJ databases">
        <authorList>
            <person name="Swart Estienne"/>
        </authorList>
    </citation>
    <scope>NUCLEOTIDE SEQUENCE [LARGE SCALE GENOMIC DNA]</scope>
    <source>
        <strain evidence="9 10">130c</strain>
    </source>
</reference>
<dbReference type="PANTHER" id="PTHR22883:SF203">
    <property type="entry name" value="PALMITOYLTRANSFERASE"/>
    <property type="match status" value="1"/>
</dbReference>
<keyword evidence="2 7" id="KW-0808">Transferase</keyword>
<keyword evidence="4 7" id="KW-1133">Transmembrane helix</keyword>
<comment type="catalytic activity">
    <reaction evidence="7">
        <text>L-cysteinyl-[protein] + hexadecanoyl-CoA = S-hexadecanoyl-L-cysteinyl-[protein] + CoA</text>
        <dbReference type="Rhea" id="RHEA:36683"/>
        <dbReference type="Rhea" id="RHEA-COMP:10131"/>
        <dbReference type="Rhea" id="RHEA-COMP:11032"/>
        <dbReference type="ChEBI" id="CHEBI:29950"/>
        <dbReference type="ChEBI" id="CHEBI:57287"/>
        <dbReference type="ChEBI" id="CHEBI:57379"/>
        <dbReference type="ChEBI" id="CHEBI:74151"/>
        <dbReference type="EC" id="2.3.1.225"/>
    </reaction>
</comment>
<feature type="transmembrane region" description="Helical" evidence="7">
    <location>
        <begin position="106"/>
        <end position="125"/>
    </location>
</feature>
<dbReference type="AlphaFoldDB" id="A0A078AZX1"/>
<dbReference type="Proteomes" id="UP000039865">
    <property type="component" value="Unassembled WGS sequence"/>
</dbReference>
<evidence type="ECO:0000313" key="9">
    <source>
        <dbReference type="EMBL" id="CDW86338.1"/>
    </source>
</evidence>
<organism evidence="9 10">
    <name type="scientific">Stylonychia lemnae</name>
    <name type="common">Ciliate</name>
    <dbReference type="NCBI Taxonomy" id="5949"/>
    <lineage>
        <taxon>Eukaryota</taxon>
        <taxon>Sar</taxon>
        <taxon>Alveolata</taxon>
        <taxon>Ciliophora</taxon>
        <taxon>Intramacronucleata</taxon>
        <taxon>Spirotrichea</taxon>
        <taxon>Stichotrichia</taxon>
        <taxon>Sporadotrichida</taxon>
        <taxon>Oxytrichidae</taxon>
        <taxon>Stylonychinae</taxon>
        <taxon>Stylonychia</taxon>
    </lineage>
</organism>
<dbReference type="PANTHER" id="PTHR22883">
    <property type="entry name" value="ZINC FINGER DHHC DOMAIN CONTAINING PROTEIN"/>
    <property type="match status" value="1"/>
</dbReference>
<gene>
    <name evidence="9" type="primary">Contig15591.g16612</name>
    <name evidence="9" type="ORF">STYLEM_15432</name>
</gene>
<evidence type="ECO:0000256" key="6">
    <source>
        <dbReference type="ARBA" id="ARBA00023315"/>
    </source>
</evidence>
<keyword evidence="5 7" id="KW-0472">Membrane</keyword>
<dbReference type="InterPro" id="IPR001594">
    <property type="entry name" value="Palmitoyltrfase_DHHC"/>
</dbReference>
<proteinExistence type="inferred from homology"/>
<evidence type="ECO:0000256" key="2">
    <source>
        <dbReference type="ARBA" id="ARBA00022679"/>
    </source>
</evidence>
<name>A0A078AZX1_STYLE</name>
<dbReference type="PROSITE" id="PS50216">
    <property type="entry name" value="DHHC"/>
    <property type="match status" value="1"/>
</dbReference>
<dbReference type="EMBL" id="CCKQ01014556">
    <property type="protein sequence ID" value="CDW86338.1"/>
    <property type="molecule type" value="Genomic_DNA"/>
</dbReference>
<dbReference type="InParanoid" id="A0A078AZX1"/>
<dbReference type="GO" id="GO:0016020">
    <property type="term" value="C:membrane"/>
    <property type="evidence" value="ECO:0007669"/>
    <property type="project" value="UniProtKB-SubCell"/>
</dbReference>
<comment type="similarity">
    <text evidence="7">Belongs to the DHHC palmitoyltransferase family.</text>
</comment>
<evidence type="ECO:0000259" key="8">
    <source>
        <dbReference type="Pfam" id="PF01529"/>
    </source>
</evidence>
<dbReference type="GO" id="GO:0019706">
    <property type="term" value="F:protein-cysteine S-palmitoyltransferase activity"/>
    <property type="evidence" value="ECO:0007669"/>
    <property type="project" value="UniProtKB-EC"/>
</dbReference>
<dbReference type="Pfam" id="PF01529">
    <property type="entry name" value="DHHC"/>
    <property type="match status" value="1"/>
</dbReference>
<feature type="transmembrane region" description="Helical" evidence="7">
    <location>
        <begin position="207"/>
        <end position="230"/>
    </location>
</feature>
<evidence type="ECO:0000256" key="4">
    <source>
        <dbReference type="ARBA" id="ARBA00022989"/>
    </source>
</evidence>
<dbReference type="EC" id="2.3.1.225" evidence="7"/>
<protein>
    <recommendedName>
        <fullName evidence="7">Palmitoyltransferase</fullName>
        <ecNumber evidence="7">2.3.1.225</ecNumber>
    </recommendedName>
</protein>
<dbReference type="GO" id="GO:0005783">
    <property type="term" value="C:endoplasmic reticulum"/>
    <property type="evidence" value="ECO:0007669"/>
    <property type="project" value="TreeGrafter"/>
</dbReference>
<evidence type="ECO:0000256" key="5">
    <source>
        <dbReference type="ARBA" id="ARBA00023136"/>
    </source>
</evidence>
<evidence type="ECO:0000256" key="7">
    <source>
        <dbReference type="RuleBase" id="RU079119"/>
    </source>
</evidence>